<dbReference type="SUPFAM" id="SSF46785">
    <property type="entry name" value="Winged helix' DNA-binding domain"/>
    <property type="match status" value="1"/>
</dbReference>
<dbReference type="PROSITE" id="PS50949">
    <property type="entry name" value="HTH_GNTR"/>
    <property type="match status" value="1"/>
</dbReference>
<accession>A0A1I6GJT1</accession>
<name>A0A1I6GJT1_9RHOB</name>
<dbReference type="SMART" id="SM00895">
    <property type="entry name" value="FCD"/>
    <property type="match status" value="1"/>
</dbReference>
<keyword evidence="6" id="KW-1185">Reference proteome</keyword>
<dbReference type="AlphaFoldDB" id="A0A1I6GJT1"/>
<dbReference type="RefSeq" id="WP_245780938.1">
    <property type="nucleotide sequence ID" value="NZ_FOYO01000001.1"/>
</dbReference>
<keyword evidence="1" id="KW-0805">Transcription regulation</keyword>
<dbReference type="PANTHER" id="PTHR43537">
    <property type="entry name" value="TRANSCRIPTIONAL REGULATOR, GNTR FAMILY"/>
    <property type="match status" value="1"/>
</dbReference>
<dbReference type="InterPro" id="IPR000524">
    <property type="entry name" value="Tscrpt_reg_HTH_GntR"/>
</dbReference>
<dbReference type="Proteomes" id="UP000199658">
    <property type="component" value="Unassembled WGS sequence"/>
</dbReference>
<evidence type="ECO:0000256" key="2">
    <source>
        <dbReference type="ARBA" id="ARBA00023125"/>
    </source>
</evidence>
<proteinExistence type="predicted"/>
<evidence type="ECO:0000313" key="5">
    <source>
        <dbReference type="EMBL" id="SFR42401.1"/>
    </source>
</evidence>
<dbReference type="Gene3D" id="1.20.120.530">
    <property type="entry name" value="GntR ligand-binding domain-like"/>
    <property type="match status" value="1"/>
</dbReference>
<evidence type="ECO:0000313" key="6">
    <source>
        <dbReference type="Proteomes" id="UP000199658"/>
    </source>
</evidence>
<organism evidence="5 6">
    <name type="scientific">Litoreibacter janthinus</name>
    <dbReference type="NCBI Taxonomy" id="670154"/>
    <lineage>
        <taxon>Bacteria</taxon>
        <taxon>Pseudomonadati</taxon>
        <taxon>Pseudomonadota</taxon>
        <taxon>Alphaproteobacteria</taxon>
        <taxon>Rhodobacterales</taxon>
        <taxon>Roseobacteraceae</taxon>
        <taxon>Litoreibacter</taxon>
    </lineage>
</organism>
<dbReference type="InterPro" id="IPR036388">
    <property type="entry name" value="WH-like_DNA-bd_sf"/>
</dbReference>
<dbReference type="InterPro" id="IPR008920">
    <property type="entry name" value="TF_FadR/GntR_C"/>
</dbReference>
<dbReference type="Pfam" id="PF00392">
    <property type="entry name" value="GntR"/>
    <property type="match status" value="1"/>
</dbReference>
<keyword evidence="2" id="KW-0238">DNA-binding</keyword>
<evidence type="ECO:0000259" key="4">
    <source>
        <dbReference type="PROSITE" id="PS50949"/>
    </source>
</evidence>
<dbReference type="Pfam" id="PF07729">
    <property type="entry name" value="FCD"/>
    <property type="match status" value="1"/>
</dbReference>
<dbReference type="Gene3D" id="1.10.10.10">
    <property type="entry name" value="Winged helix-like DNA-binding domain superfamily/Winged helix DNA-binding domain"/>
    <property type="match status" value="1"/>
</dbReference>
<evidence type="ECO:0000256" key="3">
    <source>
        <dbReference type="ARBA" id="ARBA00023163"/>
    </source>
</evidence>
<dbReference type="PANTHER" id="PTHR43537:SF20">
    <property type="entry name" value="HTH-TYPE TRANSCRIPTIONAL REPRESSOR GLAR"/>
    <property type="match status" value="1"/>
</dbReference>
<gene>
    <name evidence="5" type="ORF">SAMN04488002_1584</name>
</gene>
<reference evidence="6" key="1">
    <citation type="submission" date="2016-10" db="EMBL/GenBank/DDBJ databases">
        <authorList>
            <person name="Varghese N."/>
            <person name="Submissions S."/>
        </authorList>
    </citation>
    <scope>NUCLEOTIDE SEQUENCE [LARGE SCALE GENOMIC DNA]</scope>
    <source>
        <strain evidence="6">DSM 26921</strain>
    </source>
</reference>
<dbReference type="EMBL" id="FOYO01000001">
    <property type="protein sequence ID" value="SFR42401.1"/>
    <property type="molecule type" value="Genomic_DNA"/>
</dbReference>
<dbReference type="InterPro" id="IPR036390">
    <property type="entry name" value="WH_DNA-bd_sf"/>
</dbReference>
<dbReference type="GO" id="GO:0003700">
    <property type="term" value="F:DNA-binding transcription factor activity"/>
    <property type="evidence" value="ECO:0007669"/>
    <property type="project" value="InterPro"/>
</dbReference>
<dbReference type="InterPro" id="IPR011711">
    <property type="entry name" value="GntR_C"/>
</dbReference>
<dbReference type="STRING" id="670154.SAMN04488002_1584"/>
<feature type="domain" description="HTH gntR-type" evidence="4">
    <location>
        <begin position="9"/>
        <end position="76"/>
    </location>
</feature>
<evidence type="ECO:0000256" key="1">
    <source>
        <dbReference type="ARBA" id="ARBA00023015"/>
    </source>
</evidence>
<dbReference type="GO" id="GO:0003677">
    <property type="term" value="F:DNA binding"/>
    <property type="evidence" value="ECO:0007669"/>
    <property type="project" value="UniProtKB-KW"/>
</dbReference>
<dbReference type="SUPFAM" id="SSF48008">
    <property type="entry name" value="GntR ligand-binding domain-like"/>
    <property type="match status" value="1"/>
</dbReference>
<sequence length="221" mass="25717">MSNAVTASKMETPEIYADLHRKLVTAQFDHGEKLKPEDLRQTYGCSANTIREVLFRLSTVGLVSFEEQRGFRARSTSRERQHDLTQFRILLEQEGVSLSIKHGDIEWEARLSAAHHKLSHIESEVRRTGTVERLLPLWSNAEWEFHDTLISACNSPLLRETYKTIYDQFRQQLVSRVTNYGYYPDNIEEHQSILEAALARDEALCRQHIHDHLARNMISDR</sequence>
<keyword evidence="3" id="KW-0804">Transcription</keyword>
<protein>
    <submittedName>
        <fullName evidence="5">Transcriptional regulator, GntR family</fullName>
    </submittedName>
</protein>
<dbReference type="SMART" id="SM00345">
    <property type="entry name" value="HTH_GNTR"/>
    <property type="match status" value="1"/>
</dbReference>